<dbReference type="PANTHER" id="PTHR33164:SF57">
    <property type="entry name" value="MARR-FAMILY TRANSCRIPTIONAL REGULATOR"/>
    <property type="match status" value="1"/>
</dbReference>
<organism evidence="5 6">
    <name type="scientific">Longimicrobium terrae</name>
    <dbReference type="NCBI Taxonomy" id="1639882"/>
    <lineage>
        <taxon>Bacteria</taxon>
        <taxon>Pseudomonadati</taxon>
        <taxon>Gemmatimonadota</taxon>
        <taxon>Longimicrobiia</taxon>
        <taxon>Longimicrobiales</taxon>
        <taxon>Longimicrobiaceae</taxon>
        <taxon>Longimicrobium</taxon>
    </lineage>
</organism>
<keyword evidence="3" id="KW-0804">Transcription</keyword>
<evidence type="ECO:0000256" key="2">
    <source>
        <dbReference type="ARBA" id="ARBA00023125"/>
    </source>
</evidence>
<sequence length="165" mass="18491">MPHTLDNESDSAHRGRTAALADRLKEFQCVVTRTPMRYAIQALHAREFSLAQVSTLLALRERGAWSIGDMAQEIGLSLAATSQMVERLVREGLVHREEDPDDRRRKHLALSMQGAELLESIDRAYFQAMESAFRQVPPELVDRLEEALGGVIRHFAPDGPPQMGC</sequence>
<dbReference type="EMBL" id="JACHIA010000022">
    <property type="protein sequence ID" value="MBB6073239.1"/>
    <property type="molecule type" value="Genomic_DNA"/>
</dbReference>
<dbReference type="Gene3D" id="1.10.10.10">
    <property type="entry name" value="Winged helix-like DNA-binding domain superfamily/Winged helix DNA-binding domain"/>
    <property type="match status" value="1"/>
</dbReference>
<dbReference type="GO" id="GO:0003700">
    <property type="term" value="F:DNA-binding transcription factor activity"/>
    <property type="evidence" value="ECO:0007669"/>
    <property type="project" value="InterPro"/>
</dbReference>
<dbReference type="Pfam" id="PF01047">
    <property type="entry name" value="MarR"/>
    <property type="match status" value="1"/>
</dbReference>
<evidence type="ECO:0000313" key="5">
    <source>
        <dbReference type="EMBL" id="MBB6073239.1"/>
    </source>
</evidence>
<comment type="caution">
    <text evidence="5">The sequence shown here is derived from an EMBL/GenBank/DDBJ whole genome shotgun (WGS) entry which is preliminary data.</text>
</comment>
<protein>
    <submittedName>
        <fullName evidence="5">DNA-binding MarR family transcriptional regulator</fullName>
    </submittedName>
</protein>
<dbReference type="InterPro" id="IPR000835">
    <property type="entry name" value="HTH_MarR-typ"/>
</dbReference>
<reference evidence="5 6" key="1">
    <citation type="submission" date="2020-08" db="EMBL/GenBank/DDBJ databases">
        <title>Genomic Encyclopedia of Type Strains, Phase IV (KMG-IV): sequencing the most valuable type-strain genomes for metagenomic binning, comparative biology and taxonomic classification.</title>
        <authorList>
            <person name="Goeker M."/>
        </authorList>
    </citation>
    <scope>NUCLEOTIDE SEQUENCE [LARGE SCALE GENOMIC DNA]</scope>
    <source>
        <strain evidence="5 6">DSM 29007</strain>
    </source>
</reference>
<evidence type="ECO:0000256" key="3">
    <source>
        <dbReference type="ARBA" id="ARBA00023163"/>
    </source>
</evidence>
<dbReference type="GO" id="GO:0003677">
    <property type="term" value="F:DNA binding"/>
    <property type="evidence" value="ECO:0007669"/>
    <property type="project" value="UniProtKB-KW"/>
</dbReference>
<evidence type="ECO:0000256" key="1">
    <source>
        <dbReference type="ARBA" id="ARBA00023015"/>
    </source>
</evidence>
<dbReference type="InterPro" id="IPR039422">
    <property type="entry name" value="MarR/SlyA-like"/>
</dbReference>
<dbReference type="PANTHER" id="PTHR33164">
    <property type="entry name" value="TRANSCRIPTIONAL REGULATOR, MARR FAMILY"/>
    <property type="match status" value="1"/>
</dbReference>
<dbReference type="InterPro" id="IPR036388">
    <property type="entry name" value="WH-like_DNA-bd_sf"/>
</dbReference>
<dbReference type="InterPro" id="IPR036390">
    <property type="entry name" value="WH_DNA-bd_sf"/>
</dbReference>
<dbReference type="AlphaFoldDB" id="A0A841H679"/>
<evidence type="ECO:0000259" key="4">
    <source>
        <dbReference type="PROSITE" id="PS50995"/>
    </source>
</evidence>
<gene>
    <name evidence="5" type="ORF">HNQ61_004906</name>
</gene>
<dbReference type="PROSITE" id="PS01117">
    <property type="entry name" value="HTH_MARR_1"/>
    <property type="match status" value="1"/>
</dbReference>
<dbReference type="InterPro" id="IPR023187">
    <property type="entry name" value="Tscrpt_reg_MarR-type_CS"/>
</dbReference>
<evidence type="ECO:0000313" key="6">
    <source>
        <dbReference type="Proteomes" id="UP000582837"/>
    </source>
</evidence>
<dbReference type="PROSITE" id="PS50995">
    <property type="entry name" value="HTH_MARR_2"/>
    <property type="match status" value="1"/>
</dbReference>
<proteinExistence type="predicted"/>
<dbReference type="RefSeq" id="WP_170038626.1">
    <property type="nucleotide sequence ID" value="NZ_JABDTL010000002.1"/>
</dbReference>
<dbReference type="Proteomes" id="UP000582837">
    <property type="component" value="Unassembled WGS sequence"/>
</dbReference>
<dbReference type="SMART" id="SM00347">
    <property type="entry name" value="HTH_MARR"/>
    <property type="match status" value="1"/>
</dbReference>
<dbReference type="SUPFAM" id="SSF46785">
    <property type="entry name" value="Winged helix' DNA-binding domain"/>
    <property type="match status" value="1"/>
</dbReference>
<name>A0A841H679_9BACT</name>
<accession>A0A841H679</accession>
<keyword evidence="6" id="KW-1185">Reference proteome</keyword>
<feature type="domain" description="HTH marR-type" evidence="4">
    <location>
        <begin position="17"/>
        <end position="153"/>
    </location>
</feature>
<keyword evidence="1" id="KW-0805">Transcription regulation</keyword>
<keyword evidence="2 5" id="KW-0238">DNA-binding</keyword>
<dbReference type="GO" id="GO:0006950">
    <property type="term" value="P:response to stress"/>
    <property type="evidence" value="ECO:0007669"/>
    <property type="project" value="TreeGrafter"/>
</dbReference>